<reference evidence="1" key="1">
    <citation type="submission" date="2007-10" db="EMBL/GenBank/DDBJ databases">
        <title>Complete sequence of Caldivirga maquilingensis IC-167.</title>
        <authorList>
            <consortium name="US DOE Joint Genome Institute"/>
            <person name="Copeland A."/>
            <person name="Lucas S."/>
            <person name="Lapidus A."/>
            <person name="Barry K."/>
            <person name="Glavina del Rio T."/>
            <person name="Dalin E."/>
            <person name="Tice H."/>
            <person name="Pitluck S."/>
            <person name="Saunders E."/>
            <person name="Brettin T."/>
            <person name="Bruce D."/>
            <person name="Detter J.C."/>
            <person name="Han C."/>
            <person name="Schmutz J."/>
            <person name="Larimer F."/>
            <person name="Land M."/>
            <person name="Hauser L."/>
            <person name="Kyrpides N."/>
            <person name="Ivanova N."/>
            <person name="Biddle J.F."/>
            <person name="Zhang Z."/>
            <person name="Fitz-Gibbon S.T."/>
            <person name="Lowe T.M."/>
            <person name="Saltikov C."/>
            <person name="House C.H."/>
            <person name="Richardson P."/>
        </authorList>
    </citation>
    <scope>NUCLEOTIDE SEQUENCE [LARGE SCALE GENOMIC DNA]</scope>
    <source>
        <strain evidence="1">IC-167</strain>
    </source>
</reference>
<dbReference type="Proteomes" id="UP000001137">
    <property type="component" value="Chromosome"/>
</dbReference>
<keyword evidence="2" id="KW-1185">Reference proteome</keyword>
<dbReference type="RefSeq" id="WP_012185362.1">
    <property type="nucleotide sequence ID" value="NC_009954.1"/>
</dbReference>
<dbReference type="PANTHER" id="PTHR34237">
    <property type="entry name" value="PAREP8-RELATED"/>
    <property type="match status" value="1"/>
</dbReference>
<proteinExistence type="predicted"/>
<dbReference type="GeneID" id="5708792"/>
<dbReference type="HOGENOM" id="CLU_115256_4_0_2"/>
<evidence type="ECO:0000313" key="1">
    <source>
        <dbReference type="EMBL" id="ABW01142.1"/>
    </source>
</evidence>
<dbReference type="OrthoDB" id="30877at2157"/>
<gene>
    <name evidence="1" type="ordered locus">Cmaq_0294</name>
</gene>
<evidence type="ECO:0000313" key="2">
    <source>
        <dbReference type="Proteomes" id="UP000001137"/>
    </source>
</evidence>
<dbReference type="InterPro" id="IPR010268">
    <property type="entry name" value="PaREP1"/>
</dbReference>
<dbReference type="eggNOG" id="arCOG03722">
    <property type="taxonomic scope" value="Archaea"/>
</dbReference>
<name>A8MAV6_CALMQ</name>
<dbReference type="EMBL" id="CP000852">
    <property type="protein sequence ID" value="ABW01142.1"/>
    <property type="molecule type" value="Genomic_DNA"/>
</dbReference>
<accession>A8MAV6</accession>
<dbReference type="PANTHER" id="PTHR34237:SF1">
    <property type="entry name" value="PAREP8"/>
    <property type="match status" value="1"/>
</dbReference>
<dbReference type="KEGG" id="cma:Cmaq_0294"/>
<protein>
    <submittedName>
        <fullName evidence="1">PaREP1 protein</fullName>
    </submittedName>
</protein>
<sequence length="160" mass="18415">MSLVLSPQLVNLLRELAGGRDVEAFIIDLIAERLDPPHRVKLYLSLHEDYLKSAEELYAKGDLTQAGEKYWGAVTALLNAIAESRSWEHYSHRDYDIIIEELYKETNDKSILVNFSMAERLHANFYHNFMSKEGFEAHREAVLNLVNRLRGIVGVMESHN</sequence>
<dbReference type="Gene3D" id="1.20.120.330">
    <property type="entry name" value="Nucleotidyltransferases domain 2"/>
    <property type="match status" value="1"/>
</dbReference>
<dbReference type="STRING" id="397948.Cmaq_0294"/>
<dbReference type="AlphaFoldDB" id="A8MAV6"/>
<organism evidence="1 2">
    <name type="scientific">Caldivirga maquilingensis (strain ATCC 700844 / DSM 13496 / JCM 10307 / IC-167)</name>
    <dbReference type="NCBI Taxonomy" id="397948"/>
    <lineage>
        <taxon>Archaea</taxon>
        <taxon>Thermoproteota</taxon>
        <taxon>Thermoprotei</taxon>
        <taxon>Thermoproteales</taxon>
        <taxon>Thermoproteaceae</taxon>
        <taxon>Caldivirga</taxon>
    </lineage>
</organism>
<dbReference type="Pfam" id="PF05942">
    <property type="entry name" value="PaREP1"/>
    <property type="match status" value="1"/>
</dbReference>